<organism evidence="3">
    <name type="scientific">hydrothermal vent metagenome</name>
    <dbReference type="NCBI Taxonomy" id="652676"/>
    <lineage>
        <taxon>unclassified sequences</taxon>
        <taxon>metagenomes</taxon>
        <taxon>ecological metagenomes</taxon>
    </lineage>
</organism>
<feature type="transmembrane region" description="Helical" evidence="1">
    <location>
        <begin position="76"/>
        <end position="99"/>
    </location>
</feature>
<dbReference type="Pfam" id="PF13579">
    <property type="entry name" value="Glyco_trans_4_4"/>
    <property type="match status" value="1"/>
</dbReference>
<dbReference type="AlphaFoldDB" id="A0A3B0YUU6"/>
<dbReference type="SUPFAM" id="SSF53756">
    <property type="entry name" value="UDP-Glycosyltransferase/glycogen phosphorylase"/>
    <property type="match status" value="1"/>
</dbReference>
<evidence type="ECO:0000256" key="1">
    <source>
        <dbReference type="SAM" id="Phobius"/>
    </source>
</evidence>
<evidence type="ECO:0000259" key="2">
    <source>
        <dbReference type="Pfam" id="PF13579"/>
    </source>
</evidence>
<evidence type="ECO:0000313" key="3">
    <source>
        <dbReference type="EMBL" id="VAW84735.1"/>
    </source>
</evidence>
<keyword evidence="1" id="KW-1133">Transmembrane helix</keyword>
<protein>
    <recommendedName>
        <fullName evidence="2">Glycosyltransferase subfamily 4-like N-terminal domain-containing protein</fullName>
    </recommendedName>
</protein>
<keyword evidence="1" id="KW-0472">Membrane</keyword>
<dbReference type="Gene3D" id="3.40.50.2000">
    <property type="entry name" value="Glycogen Phosphorylase B"/>
    <property type="match status" value="1"/>
</dbReference>
<keyword evidence="1" id="KW-0812">Transmembrane</keyword>
<dbReference type="InterPro" id="IPR028098">
    <property type="entry name" value="Glyco_trans_4-like_N"/>
</dbReference>
<accession>A0A3B0YUU6</accession>
<dbReference type="EMBL" id="UOFO01000051">
    <property type="protein sequence ID" value="VAW84735.1"/>
    <property type="molecule type" value="Genomic_DNA"/>
</dbReference>
<reference evidence="3" key="1">
    <citation type="submission" date="2018-06" db="EMBL/GenBank/DDBJ databases">
        <authorList>
            <person name="Zhirakovskaya E."/>
        </authorList>
    </citation>
    <scope>NUCLEOTIDE SEQUENCE</scope>
</reference>
<sequence length="256" mass="29602">MNHSSTDKQDSAFSVLFLIENVPYSLDSRVKREADLVQSLGGSVCVICPSDGAGLFRKVDGVSVYQYPKPSWGEGFIAHLVEYLTSLFFHSILTVYVFFRHGFDIIHAGNPPDIFWLVAAPYKLLGKKYIFDHHDLVPELFEVRYAEKMPWLHKVVLWFERRNMVLADHVISTNDTFRSFAIQRGGRRPDQVTVVRNGPWLERDFPEVESRRETGEPSKIRIGYLGIMNPQDHLDNLIEAARIIRYDWARQDIDFV</sequence>
<name>A0A3B0YUU6_9ZZZZ</name>
<gene>
    <name evidence="3" type="ORF">MNBD_GAMMA16-2014</name>
</gene>
<proteinExistence type="predicted"/>
<feature type="domain" description="Glycosyltransferase subfamily 4-like N-terminal" evidence="2">
    <location>
        <begin position="33"/>
        <end position="198"/>
    </location>
</feature>
<feature type="non-terminal residue" evidence="3">
    <location>
        <position position="256"/>
    </location>
</feature>